<accession>A0A7J0DT94</accession>
<protein>
    <submittedName>
        <fullName evidence="1">Uncharacterized protein</fullName>
    </submittedName>
</protein>
<proteinExistence type="predicted"/>
<keyword evidence="2" id="KW-1185">Reference proteome</keyword>
<dbReference type="Proteomes" id="UP000585474">
    <property type="component" value="Unassembled WGS sequence"/>
</dbReference>
<name>A0A7J0DT94_9ERIC</name>
<organism evidence="1 2">
    <name type="scientific">Actinidia rufa</name>
    <dbReference type="NCBI Taxonomy" id="165716"/>
    <lineage>
        <taxon>Eukaryota</taxon>
        <taxon>Viridiplantae</taxon>
        <taxon>Streptophyta</taxon>
        <taxon>Embryophyta</taxon>
        <taxon>Tracheophyta</taxon>
        <taxon>Spermatophyta</taxon>
        <taxon>Magnoliopsida</taxon>
        <taxon>eudicotyledons</taxon>
        <taxon>Gunneridae</taxon>
        <taxon>Pentapetalae</taxon>
        <taxon>asterids</taxon>
        <taxon>Ericales</taxon>
        <taxon>Actinidiaceae</taxon>
        <taxon>Actinidia</taxon>
    </lineage>
</organism>
<dbReference type="AlphaFoldDB" id="A0A7J0DT94"/>
<dbReference type="EMBL" id="BJWL01000366">
    <property type="protein sequence ID" value="GFS41179.1"/>
    <property type="molecule type" value="Genomic_DNA"/>
</dbReference>
<comment type="caution">
    <text evidence="1">The sequence shown here is derived from an EMBL/GenBank/DDBJ whole genome shotgun (WGS) entry which is preliminary data.</text>
</comment>
<gene>
    <name evidence="1" type="ORF">Acr_00g0072820</name>
</gene>
<evidence type="ECO:0000313" key="2">
    <source>
        <dbReference type="Proteomes" id="UP000585474"/>
    </source>
</evidence>
<reference evidence="2" key="1">
    <citation type="submission" date="2019-07" db="EMBL/GenBank/DDBJ databases">
        <title>De Novo Assembly of kiwifruit Actinidia rufa.</title>
        <authorList>
            <person name="Sugita-Konishi S."/>
            <person name="Sato K."/>
            <person name="Mori E."/>
            <person name="Abe Y."/>
            <person name="Kisaki G."/>
            <person name="Hamano K."/>
            <person name="Suezawa K."/>
            <person name="Otani M."/>
            <person name="Fukuda T."/>
            <person name="Manabe T."/>
            <person name="Gomi K."/>
            <person name="Tabuchi M."/>
            <person name="Akimitsu K."/>
            <person name="Kataoka I."/>
        </authorList>
    </citation>
    <scope>NUCLEOTIDE SEQUENCE [LARGE SCALE GENOMIC DNA]</scope>
    <source>
        <strain evidence="2">cv. Fuchu</strain>
    </source>
</reference>
<evidence type="ECO:0000313" key="1">
    <source>
        <dbReference type="EMBL" id="GFS41179.1"/>
    </source>
</evidence>
<sequence length="185" mass="20569">MTIKVMDKASTLGELKTTNEVRTLEDVEILLGNPNLMSRPHHMARNVFGKKVKQRAWAKSLHHGHNHDLITRVGGVLLSNPAAHEVGDEKPAQTPSWVGNLNLEETRVRITLLVNRGSVCLIKASTFIRALDPRGDLPLLLTFLPSTSGVSLNDRDSIEEEELLALRGRGLGLGVRRRRARPVLW</sequence>